<protein>
    <submittedName>
        <fullName evidence="2">Uncharacterized protein</fullName>
    </submittedName>
</protein>
<keyword evidence="3" id="KW-1185">Reference proteome</keyword>
<evidence type="ECO:0000313" key="3">
    <source>
        <dbReference type="Proteomes" id="UP000714275"/>
    </source>
</evidence>
<reference evidence="2" key="1">
    <citation type="journal article" date="2020" name="New Phytol.">
        <title>Comparative genomics reveals dynamic genome evolution in host specialist ectomycorrhizal fungi.</title>
        <authorList>
            <person name="Lofgren L.A."/>
            <person name="Nguyen N.H."/>
            <person name="Vilgalys R."/>
            <person name="Ruytinx J."/>
            <person name="Liao H.L."/>
            <person name="Branco S."/>
            <person name="Kuo A."/>
            <person name="LaButti K."/>
            <person name="Lipzen A."/>
            <person name="Andreopoulos W."/>
            <person name="Pangilinan J."/>
            <person name="Riley R."/>
            <person name="Hundley H."/>
            <person name="Na H."/>
            <person name="Barry K."/>
            <person name="Grigoriev I.V."/>
            <person name="Stajich J.E."/>
            <person name="Kennedy P.G."/>
        </authorList>
    </citation>
    <scope>NUCLEOTIDE SEQUENCE</scope>
    <source>
        <strain evidence="2">DOB743</strain>
    </source>
</reference>
<evidence type="ECO:0000256" key="1">
    <source>
        <dbReference type="SAM" id="Phobius"/>
    </source>
</evidence>
<proteinExistence type="predicted"/>
<keyword evidence="1" id="KW-0812">Transmembrane</keyword>
<keyword evidence="1" id="KW-1133">Transmembrane helix</keyword>
<organism evidence="2 3">
    <name type="scientific">Suillus placidus</name>
    <dbReference type="NCBI Taxonomy" id="48579"/>
    <lineage>
        <taxon>Eukaryota</taxon>
        <taxon>Fungi</taxon>
        <taxon>Dikarya</taxon>
        <taxon>Basidiomycota</taxon>
        <taxon>Agaricomycotina</taxon>
        <taxon>Agaricomycetes</taxon>
        <taxon>Agaricomycetidae</taxon>
        <taxon>Boletales</taxon>
        <taxon>Suillineae</taxon>
        <taxon>Suillaceae</taxon>
        <taxon>Suillus</taxon>
    </lineage>
</organism>
<name>A0A9P6ZTI4_9AGAM</name>
<dbReference type="EMBL" id="JABBWD010000026">
    <property type="protein sequence ID" value="KAG1776479.1"/>
    <property type="molecule type" value="Genomic_DNA"/>
</dbReference>
<gene>
    <name evidence="2" type="ORF">EV702DRAFT_1046088</name>
</gene>
<comment type="caution">
    <text evidence="2">The sequence shown here is derived from an EMBL/GenBank/DDBJ whole genome shotgun (WGS) entry which is preliminary data.</text>
</comment>
<keyword evidence="1" id="KW-0472">Membrane</keyword>
<accession>A0A9P6ZTI4</accession>
<evidence type="ECO:0000313" key="2">
    <source>
        <dbReference type="EMBL" id="KAG1776479.1"/>
    </source>
</evidence>
<dbReference type="Proteomes" id="UP000714275">
    <property type="component" value="Unassembled WGS sequence"/>
</dbReference>
<sequence length="172" mass="19352">MAKVMAFTSVLRALTRDTRNIALVSGHMEILFVCASLLVKHVWAFAIQMQSQSPRGCQSTEAISHTRRRLEKPSLPSLPRNQLFNDNHIVSTHFLPAAQQYQISHCSWSPHSQGMPRNGGKPTHSAGKLIAQELAEKPVITMISLCQLFLERKYGLRSRAYVMSFAVIFEFA</sequence>
<dbReference type="AlphaFoldDB" id="A0A9P6ZTI4"/>
<feature type="transmembrane region" description="Helical" evidence="1">
    <location>
        <begin position="21"/>
        <end position="43"/>
    </location>
</feature>